<evidence type="ECO:0000256" key="4">
    <source>
        <dbReference type="ARBA" id="ARBA00022833"/>
    </source>
</evidence>
<dbReference type="GO" id="GO:0005743">
    <property type="term" value="C:mitochondrial inner membrane"/>
    <property type="evidence" value="ECO:0007669"/>
    <property type="project" value="TreeGrafter"/>
</dbReference>
<dbReference type="PANTHER" id="PTHR22726">
    <property type="entry name" value="METALLOENDOPEPTIDASE OMA1"/>
    <property type="match status" value="1"/>
</dbReference>
<dbReference type="Pfam" id="PF01435">
    <property type="entry name" value="Peptidase_M48"/>
    <property type="match status" value="1"/>
</dbReference>
<dbReference type="AlphaFoldDB" id="A0A2V1E2E7"/>
<dbReference type="InterPro" id="IPR051156">
    <property type="entry name" value="Mito/Outer_Membr_Metalloprot"/>
</dbReference>
<evidence type="ECO:0000259" key="7">
    <source>
        <dbReference type="Pfam" id="PF01435"/>
    </source>
</evidence>
<dbReference type="Gene3D" id="3.30.2010.10">
    <property type="entry name" value="Metalloproteases ('zincins'), catalytic domain"/>
    <property type="match status" value="1"/>
</dbReference>
<evidence type="ECO:0000256" key="3">
    <source>
        <dbReference type="ARBA" id="ARBA00022801"/>
    </source>
</evidence>
<evidence type="ECO:0000256" key="1">
    <source>
        <dbReference type="ARBA" id="ARBA00022670"/>
    </source>
</evidence>
<protein>
    <recommendedName>
        <fullName evidence="7">Peptidase M48 domain-containing protein</fullName>
    </recommendedName>
</protein>
<evidence type="ECO:0000313" key="8">
    <source>
        <dbReference type="EMBL" id="PVI04601.1"/>
    </source>
</evidence>
<dbReference type="GO" id="GO:0034982">
    <property type="term" value="P:mitochondrial protein processing"/>
    <property type="evidence" value="ECO:0007669"/>
    <property type="project" value="TreeGrafter"/>
</dbReference>
<keyword evidence="9" id="KW-1185">Reference proteome</keyword>
<organism evidence="8 9">
    <name type="scientific">Periconia macrospinosa</name>
    <dbReference type="NCBI Taxonomy" id="97972"/>
    <lineage>
        <taxon>Eukaryota</taxon>
        <taxon>Fungi</taxon>
        <taxon>Dikarya</taxon>
        <taxon>Ascomycota</taxon>
        <taxon>Pezizomycotina</taxon>
        <taxon>Dothideomycetes</taxon>
        <taxon>Pleosporomycetidae</taxon>
        <taxon>Pleosporales</taxon>
        <taxon>Massarineae</taxon>
        <taxon>Periconiaceae</taxon>
        <taxon>Periconia</taxon>
    </lineage>
</organism>
<dbReference type="InterPro" id="IPR001915">
    <property type="entry name" value="Peptidase_M48"/>
</dbReference>
<comment type="similarity">
    <text evidence="6">Belongs to the peptidase M48 family.</text>
</comment>
<accession>A0A2V1E2E7</accession>
<keyword evidence="1 6" id="KW-0645">Protease</keyword>
<dbReference type="Proteomes" id="UP000244855">
    <property type="component" value="Unassembled WGS sequence"/>
</dbReference>
<proteinExistence type="inferred from homology"/>
<name>A0A2V1E2E7_9PLEO</name>
<feature type="domain" description="Peptidase M48" evidence="7">
    <location>
        <begin position="30"/>
        <end position="206"/>
    </location>
</feature>
<keyword evidence="5 6" id="KW-0482">Metalloprotease</keyword>
<evidence type="ECO:0000256" key="5">
    <source>
        <dbReference type="ARBA" id="ARBA00023049"/>
    </source>
</evidence>
<sequence length="239" mass="27103">MEAWMGKSTVDAVREQYKNQFLPDYDPRVQKVKKVLNRLIPFAERAGLHDVEWEAHVIDSPEQNAFVAPGGKVFVFTGILPLCKDEDGIAAVMGHEIAHVVAHHSAERLSQSPLVGLGLLALLSIDFSFYTSMMLLNIFLSWPGSRKQEAEADYIGLLMMAEGCYRPEAAMDFWGRMERQARGQSPPQLLSTHPSNHNREEKIREWLPKAREKAEASECSTTSTYADQFASAFRDRYWQ</sequence>
<reference evidence="8 9" key="1">
    <citation type="journal article" date="2018" name="Sci. Rep.">
        <title>Comparative genomics provides insights into the lifestyle and reveals functional heterogeneity of dark septate endophytic fungi.</title>
        <authorList>
            <person name="Knapp D.G."/>
            <person name="Nemeth J.B."/>
            <person name="Barry K."/>
            <person name="Hainaut M."/>
            <person name="Henrissat B."/>
            <person name="Johnson J."/>
            <person name="Kuo A."/>
            <person name="Lim J.H.P."/>
            <person name="Lipzen A."/>
            <person name="Nolan M."/>
            <person name="Ohm R.A."/>
            <person name="Tamas L."/>
            <person name="Grigoriev I.V."/>
            <person name="Spatafora J.W."/>
            <person name="Nagy L.G."/>
            <person name="Kovacs G.M."/>
        </authorList>
    </citation>
    <scope>NUCLEOTIDE SEQUENCE [LARGE SCALE GENOMIC DNA]</scope>
    <source>
        <strain evidence="8 9">DSE2036</strain>
    </source>
</reference>
<dbReference type="GO" id="GO:0004222">
    <property type="term" value="F:metalloendopeptidase activity"/>
    <property type="evidence" value="ECO:0007669"/>
    <property type="project" value="InterPro"/>
</dbReference>
<gene>
    <name evidence="8" type="ORF">DM02DRAFT_611427</name>
</gene>
<keyword evidence="4 6" id="KW-0862">Zinc</keyword>
<dbReference type="CDD" id="cd07331">
    <property type="entry name" value="M48C_Oma1_like"/>
    <property type="match status" value="1"/>
</dbReference>
<keyword evidence="3 6" id="KW-0378">Hydrolase</keyword>
<dbReference type="GO" id="GO:0006515">
    <property type="term" value="P:protein quality control for misfolded or incompletely synthesized proteins"/>
    <property type="evidence" value="ECO:0007669"/>
    <property type="project" value="TreeGrafter"/>
</dbReference>
<evidence type="ECO:0000313" key="9">
    <source>
        <dbReference type="Proteomes" id="UP000244855"/>
    </source>
</evidence>
<dbReference type="EMBL" id="KZ805320">
    <property type="protein sequence ID" value="PVI04601.1"/>
    <property type="molecule type" value="Genomic_DNA"/>
</dbReference>
<keyword evidence="2" id="KW-0479">Metal-binding</keyword>
<dbReference type="PANTHER" id="PTHR22726:SF1">
    <property type="entry name" value="METALLOENDOPEPTIDASE OMA1, MITOCHONDRIAL"/>
    <property type="match status" value="1"/>
</dbReference>
<dbReference type="OrthoDB" id="7464992at2759"/>
<evidence type="ECO:0000256" key="2">
    <source>
        <dbReference type="ARBA" id="ARBA00022723"/>
    </source>
</evidence>
<comment type="cofactor">
    <cofactor evidence="6">
        <name>Zn(2+)</name>
        <dbReference type="ChEBI" id="CHEBI:29105"/>
    </cofactor>
    <text evidence="6">Binds 1 zinc ion per subunit.</text>
</comment>
<dbReference type="GO" id="GO:0046872">
    <property type="term" value="F:metal ion binding"/>
    <property type="evidence" value="ECO:0007669"/>
    <property type="project" value="UniProtKB-KW"/>
</dbReference>
<evidence type="ECO:0000256" key="6">
    <source>
        <dbReference type="RuleBase" id="RU003983"/>
    </source>
</evidence>
<dbReference type="STRING" id="97972.A0A2V1E2E7"/>